<keyword evidence="2" id="KW-1133">Transmembrane helix</keyword>
<evidence type="ECO:0008006" key="5">
    <source>
        <dbReference type="Google" id="ProtNLM"/>
    </source>
</evidence>
<dbReference type="Proteomes" id="UP000813461">
    <property type="component" value="Unassembled WGS sequence"/>
</dbReference>
<gene>
    <name evidence="3" type="ORF">FB567DRAFT_162595</name>
</gene>
<keyword evidence="2" id="KW-0812">Transmembrane</keyword>
<evidence type="ECO:0000313" key="4">
    <source>
        <dbReference type="Proteomes" id="UP000813461"/>
    </source>
</evidence>
<feature type="transmembrane region" description="Helical" evidence="2">
    <location>
        <begin position="66"/>
        <end position="90"/>
    </location>
</feature>
<evidence type="ECO:0000256" key="1">
    <source>
        <dbReference type="SAM" id="MobiDB-lite"/>
    </source>
</evidence>
<accession>A0A8K0RHQ3</accession>
<keyword evidence="4" id="KW-1185">Reference proteome</keyword>
<dbReference type="OrthoDB" id="5376804at2759"/>
<reference evidence="3" key="1">
    <citation type="journal article" date="2021" name="Nat. Commun.">
        <title>Genetic determinants of endophytism in the Arabidopsis root mycobiome.</title>
        <authorList>
            <person name="Mesny F."/>
            <person name="Miyauchi S."/>
            <person name="Thiergart T."/>
            <person name="Pickel B."/>
            <person name="Atanasova L."/>
            <person name="Karlsson M."/>
            <person name="Huettel B."/>
            <person name="Barry K.W."/>
            <person name="Haridas S."/>
            <person name="Chen C."/>
            <person name="Bauer D."/>
            <person name="Andreopoulos W."/>
            <person name="Pangilinan J."/>
            <person name="LaButti K."/>
            <person name="Riley R."/>
            <person name="Lipzen A."/>
            <person name="Clum A."/>
            <person name="Drula E."/>
            <person name="Henrissat B."/>
            <person name="Kohler A."/>
            <person name="Grigoriev I.V."/>
            <person name="Martin F.M."/>
            <person name="Hacquard S."/>
        </authorList>
    </citation>
    <scope>NUCLEOTIDE SEQUENCE</scope>
    <source>
        <strain evidence="3">MPI-SDFR-AT-0120</strain>
    </source>
</reference>
<protein>
    <recommendedName>
        <fullName evidence="5">DUF3176 domain containing protein</fullName>
    </recommendedName>
</protein>
<comment type="caution">
    <text evidence="3">The sequence shown here is derived from an EMBL/GenBank/DDBJ whole genome shotgun (WGS) entry which is preliminary data.</text>
</comment>
<dbReference type="EMBL" id="JAGMVJ010000002">
    <property type="protein sequence ID" value="KAH7093058.1"/>
    <property type="molecule type" value="Genomic_DNA"/>
</dbReference>
<sequence length="478" mass="52997">MAVEMRPTSSYRPLHLRSRSDPHFHRSDVPPSFGASLAEGSSLDFTQRLEHKLAQYDASQSVLRRWIIEIISVTTSALCMGAIIASLAVLKERPLDKWPSGLTIVNILSKIASAALILPISEAIGQLKWAWFSGKSRDAIDFEIFDKASRGAWGSLLLLYRTKGRSLAALGALLTLLLLAIDTFFQQATDLPFRWTLNGAGLIPRVIWYEPHYIKEFLNGDEGAQSDYKVLEVADAYFLGNGTQPVPFGNGTRPDIPLTCPTSSCTWPPYQTLGICSKCTDASSLLSHACIDTTVDWTSKLNATTSLYPNATVCGYFLNATSESAVLMSGYIRGQSGQPEGEALLMRTLPLVTNPLRESLWGGSIHFKNFRDPIIDVLISSSWNKSAVHANTPPVLHECVLNWCVKTIESSYLYGTYRENVIEEHVNDTSKESPWSTFTYDDGSTDQTYDQNITYLTVCFLRLPQWPMSPRELCSAGD</sequence>
<keyword evidence="2" id="KW-0472">Membrane</keyword>
<dbReference type="InterPro" id="IPR021514">
    <property type="entry name" value="DUF3176"/>
</dbReference>
<evidence type="ECO:0000256" key="2">
    <source>
        <dbReference type="SAM" id="Phobius"/>
    </source>
</evidence>
<evidence type="ECO:0000313" key="3">
    <source>
        <dbReference type="EMBL" id="KAH7093058.1"/>
    </source>
</evidence>
<organism evidence="3 4">
    <name type="scientific">Paraphoma chrysanthemicola</name>
    <dbReference type="NCBI Taxonomy" id="798071"/>
    <lineage>
        <taxon>Eukaryota</taxon>
        <taxon>Fungi</taxon>
        <taxon>Dikarya</taxon>
        <taxon>Ascomycota</taxon>
        <taxon>Pezizomycotina</taxon>
        <taxon>Dothideomycetes</taxon>
        <taxon>Pleosporomycetidae</taxon>
        <taxon>Pleosporales</taxon>
        <taxon>Pleosporineae</taxon>
        <taxon>Phaeosphaeriaceae</taxon>
        <taxon>Paraphoma</taxon>
    </lineage>
</organism>
<proteinExistence type="predicted"/>
<feature type="transmembrane region" description="Helical" evidence="2">
    <location>
        <begin position="102"/>
        <end position="121"/>
    </location>
</feature>
<dbReference type="PANTHER" id="PTHR35394:SF5">
    <property type="entry name" value="DUF3176 DOMAIN-CONTAINING PROTEIN"/>
    <property type="match status" value="1"/>
</dbReference>
<dbReference type="PANTHER" id="PTHR35394">
    <property type="entry name" value="DUF3176 DOMAIN-CONTAINING PROTEIN"/>
    <property type="match status" value="1"/>
</dbReference>
<feature type="transmembrane region" description="Helical" evidence="2">
    <location>
        <begin position="166"/>
        <end position="185"/>
    </location>
</feature>
<name>A0A8K0RHQ3_9PLEO</name>
<dbReference type="AlphaFoldDB" id="A0A8K0RHQ3"/>
<dbReference type="Pfam" id="PF11374">
    <property type="entry name" value="DUF3176"/>
    <property type="match status" value="1"/>
</dbReference>
<feature type="region of interest" description="Disordered" evidence="1">
    <location>
        <begin position="1"/>
        <end position="23"/>
    </location>
</feature>